<feature type="region of interest" description="Disordered" evidence="1">
    <location>
        <begin position="81"/>
        <end position="177"/>
    </location>
</feature>
<evidence type="ECO:0000256" key="1">
    <source>
        <dbReference type="SAM" id="MobiDB-lite"/>
    </source>
</evidence>
<evidence type="ECO:0000313" key="2">
    <source>
        <dbReference type="EMBL" id="RKO83862.1"/>
    </source>
</evidence>
<dbReference type="InterPro" id="IPR011993">
    <property type="entry name" value="PH-like_dom_sf"/>
</dbReference>
<dbReference type="GO" id="GO:0005789">
    <property type="term" value="C:endoplasmic reticulum membrane"/>
    <property type="evidence" value="ECO:0007669"/>
    <property type="project" value="TreeGrafter"/>
</dbReference>
<dbReference type="GO" id="GO:0005886">
    <property type="term" value="C:plasma membrane"/>
    <property type="evidence" value="ECO:0007669"/>
    <property type="project" value="TreeGrafter"/>
</dbReference>
<dbReference type="Proteomes" id="UP000269721">
    <property type="component" value="Unassembled WGS sequence"/>
</dbReference>
<dbReference type="Gene3D" id="2.30.29.30">
    <property type="entry name" value="Pleckstrin-homology domain (PH domain)/Phosphotyrosine-binding domain (PTB)"/>
    <property type="match status" value="1"/>
</dbReference>
<dbReference type="GO" id="GO:0032934">
    <property type="term" value="F:sterol binding"/>
    <property type="evidence" value="ECO:0007669"/>
    <property type="project" value="TreeGrafter"/>
</dbReference>
<organism evidence="2 3">
    <name type="scientific">Blyttiomyces helicus</name>
    <dbReference type="NCBI Taxonomy" id="388810"/>
    <lineage>
        <taxon>Eukaryota</taxon>
        <taxon>Fungi</taxon>
        <taxon>Fungi incertae sedis</taxon>
        <taxon>Chytridiomycota</taxon>
        <taxon>Chytridiomycota incertae sedis</taxon>
        <taxon>Chytridiomycetes</taxon>
        <taxon>Chytridiomycetes incertae sedis</taxon>
        <taxon>Blyttiomyces</taxon>
    </lineage>
</organism>
<sequence length="417" mass="45957">MTVKLIPNAIEIQTWKAKYMFVSFLHRDDSYTLLSKIWSTHIENGSLYRKLPDPSVSLACECHGLGTCEACYAALTAHGTRPMPAPFPRDEGERGRGLSRLLNLGGKTPPRCRSASSLNSDKSLAAPAAPAAEEDTSHGGGRNLAVPGSEGSAPPSPPPQADDAPPPSPVESVDLNPANCKCTHTIPKLFDKVYDIPLEQMWQLRFSDCYEGSWWVEFLQNRKFRDIAFSEWTASGVDPTTVPVAQITEGKRFNPSTDGVEVGQKRRFDYVMPLNAHIAVYRTRRDVDEVRQVGSPWAIGKAICSGVRISSRAPAPHSVQTSMALKLFPFPQQLTGPSELRRATETKPLAAPLAFLKNKHSAAHLKAFSSLQSPKFLSKPLTRKLIPKFLLAIGNACRRPRQSQTLAPLLLLLWTKW</sequence>
<dbReference type="PANTHER" id="PTHR23319">
    <property type="entry name" value="GRAM DOMAIN CONTAINING 1B, ISOFORM E"/>
    <property type="match status" value="1"/>
</dbReference>
<dbReference type="PANTHER" id="PTHR23319:SF4">
    <property type="entry name" value="GRAM DOMAIN CONTAINING 1B, ISOFORM E"/>
    <property type="match status" value="1"/>
</dbReference>
<keyword evidence="3" id="KW-1185">Reference proteome</keyword>
<dbReference type="InterPro" id="IPR051482">
    <property type="entry name" value="Cholesterol_transport"/>
</dbReference>
<protein>
    <submittedName>
        <fullName evidence="2">Uncharacterized protein</fullName>
    </submittedName>
</protein>
<feature type="compositionally biased region" description="Pro residues" evidence="1">
    <location>
        <begin position="154"/>
        <end position="169"/>
    </location>
</feature>
<evidence type="ECO:0000313" key="3">
    <source>
        <dbReference type="Proteomes" id="UP000269721"/>
    </source>
</evidence>
<reference evidence="3" key="1">
    <citation type="journal article" date="2018" name="Nat. Microbiol.">
        <title>Leveraging single-cell genomics to expand the fungal tree of life.</title>
        <authorList>
            <person name="Ahrendt S.R."/>
            <person name="Quandt C.A."/>
            <person name="Ciobanu D."/>
            <person name="Clum A."/>
            <person name="Salamov A."/>
            <person name="Andreopoulos B."/>
            <person name="Cheng J.F."/>
            <person name="Woyke T."/>
            <person name="Pelin A."/>
            <person name="Henrissat B."/>
            <person name="Reynolds N.K."/>
            <person name="Benny G.L."/>
            <person name="Smith M.E."/>
            <person name="James T.Y."/>
            <person name="Grigoriev I.V."/>
        </authorList>
    </citation>
    <scope>NUCLEOTIDE SEQUENCE [LARGE SCALE GENOMIC DNA]</scope>
</reference>
<gene>
    <name evidence="2" type="ORF">BDK51DRAFT_49770</name>
</gene>
<dbReference type="GO" id="GO:0032366">
    <property type="term" value="P:intracellular sterol transport"/>
    <property type="evidence" value="ECO:0007669"/>
    <property type="project" value="TreeGrafter"/>
</dbReference>
<accession>A0A4P9VX97</accession>
<dbReference type="OrthoDB" id="2162691at2759"/>
<name>A0A4P9VX97_9FUNG</name>
<dbReference type="GO" id="GO:0120015">
    <property type="term" value="F:sterol transfer activity"/>
    <property type="evidence" value="ECO:0007669"/>
    <property type="project" value="TreeGrafter"/>
</dbReference>
<dbReference type="EMBL" id="ML000754">
    <property type="protein sequence ID" value="RKO83862.1"/>
    <property type="molecule type" value="Genomic_DNA"/>
</dbReference>
<dbReference type="AlphaFoldDB" id="A0A4P9VX97"/>
<dbReference type="GO" id="GO:0140268">
    <property type="term" value="C:endoplasmic reticulum-plasma membrane contact site"/>
    <property type="evidence" value="ECO:0007669"/>
    <property type="project" value="TreeGrafter"/>
</dbReference>
<proteinExistence type="predicted"/>